<evidence type="ECO:0000313" key="3">
    <source>
        <dbReference type="Proteomes" id="UP000290876"/>
    </source>
</evidence>
<feature type="transmembrane region" description="Helical" evidence="1">
    <location>
        <begin position="237"/>
        <end position="256"/>
    </location>
</feature>
<dbReference type="Proteomes" id="UP000290876">
    <property type="component" value="Chromosome"/>
</dbReference>
<feature type="transmembrane region" description="Helical" evidence="1">
    <location>
        <begin position="129"/>
        <end position="155"/>
    </location>
</feature>
<feature type="transmembrane region" description="Helical" evidence="1">
    <location>
        <begin position="268"/>
        <end position="289"/>
    </location>
</feature>
<sequence>MFEWLLKLLGNTIASLLNTMFQDAILKVGYSTFMIGYIPLVLIPLILIGFIVAAFKIVAIGLPQYLLFGIDLNGKFSFENLPSMFKRLTVVALLVFVVLFLFSAVRLHFYNELKEQNPIKIALKNSVFATVWILALPISIYLLNILVSLLLNLVLAKQEFNTSALIFNTLYDKNALTTHISAENWTLFQNNNYQIPISGYASLPDGEAIKLVFLGGLIAIPSFVILLKGLLTLVQKTFQLFFLFIIAPFVASSAIGDDANKLKRWQRMFLTKTLVITAFLLGFEIYFSFANLSYTWINKSYSNDFWLRYALAWGLIVGGLKATTMLNAEVALLLNEHSKIKSTIFETKTVFSNAWSMGFKHWNDDQDNFSIQSQTKINASDENSKTNKWTARFNRNNLKTFRQPLSLANNSVIKQFVNTENQKVISNVNRYQLLVERLKNNSPQTKQIINLKQITKTNQTTNYANENKESAAKFVELMNRQKDLNTLLQNKISSKKEFKKKEAHESREAEKTFAHIFAKNINQAKIVQKTLEKLQHKTLQNNSKDSSTVLKE</sequence>
<evidence type="ECO:0000313" key="2">
    <source>
        <dbReference type="EMBL" id="VEU78252.1"/>
    </source>
</evidence>
<dbReference type="OrthoDB" id="394047at2"/>
<feature type="transmembrane region" description="Helical" evidence="1">
    <location>
        <begin position="309"/>
        <end position="334"/>
    </location>
</feature>
<proteinExistence type="predicted"/>
<protein>
    <submittedName>
        <fullName evidence="2">Uncharacterized protein</fullName>
    </submittedName>
</protein>
<feature type="transmembrane region" description="Helical" evidence="1">
    <location>
        <begin position="211"/>
        <end position="231"/>
    </location>
</feature>
<dbReference type="EMBL" id="LR215043">
    <property type="protein sequence ID" value="VEU78252.1"/>
    <property type="molecule type" value="Genomic_DNA"/>
</dbReference>
<accession>A0A449BAL6</accession>
<dbReference type="NCBIfam" id="NF045848">
    <property type="entry name" value="MMCAP2_0566_fam"/>
    <property type="match status" value="1"/>
</dbReference>
<gene>
    <name evidence="2" type="ORF">NCTC10184_00490</name>
</gene>
<dbReference type="AlphaFoldDB" id="A0A449BAL6"/>
<evidence type="ECO:0000256" key="1">
    <source>
        <dbReference type="SAM" id="Phobius"/>
    </source>
</evidence>
<keyword evidence="3" id="KW-1185">Reference proteome</keyword>
<feature type="transmembrane region" description="Helical" evidence="1">
    <location>
        <begin position="37"/>
        <end position="67"/>
    </location>
</feature>
<dbReference type="RefSeq" id="WP_129623087.1">
    <property type="nucleotide sequence ID" value="NZ_LR215043.1"/>
</dbReference>
<dbReference type="KEGG" id="mcob:NCTC10184_00490"/>
<keyword evidence="1" id="KW-0472">Membrane</keyword>
<organism evidence="2 3">
    <name type="scientific">Mycoplasmopsis columbinasalis</name>
    <dbReference type="NCBI Taxonomy" id="114880"/>
    <lineage>
        <taxon>Bacteria</taxon>
        <taxon>Bacillati</taxon>
        <taxon>Mycoplasmatota</taxon>
        <taxon>Mycoplasmoidales</taxon>
        <taxon>Metamycoplasmataceae</taxon>
        <taxon>Mycoplasmopsis</taxon>
    </lineage>
</organism>
<keyword evidence="1" id="KW-1133">Transmembrane helix</keyword>
<dbReference type="NCBIfam" id="NF045889">
    <property type="entry name" value="ICE_Mbov_0396_TM"/>
    <property type="match status" value="1"/>
</dbReference>
<reference evidence="2 3" key="1">
    <citation type="submission" date="2019-01" db="EMBL/GenBank/DDBJ databases">
        <authorList>
            <consortium name="Pathogen Informatics"/>
        </authorList>
    </citation>
    <scope>NUCLEOTIDE SEQUENCE [LARGE SCALE GENOMIC DNA]</scope>
    <source>
        <strain evidence="2 3">NCTC10184</strain>
    </source>
</reference>
<name>A0A449BAL6_9BACT</name>
<feature type="transmembrane region" description="Helical" evidence="1">
    <location>
        <begin position="88"/>
        <end position="109"/>
    </location>
</feature>
<keyword evidence="1" id="KW-0812">Transmembrane</keyword>